<evidence type="ECO:0008006" key="5">
    <source>
        <dbReference type="Google" id="ProtNLM"/>
    </source>
</evidence>
<feature type="region of interest" description="Disordered" evidence="1">
    <location>
        <begin position="21"/>
        <end position="90"/>
    </location>
</feature>
<comment type="caution">
    <text evidence="3">The sequence shown here is derived from an EMBL/GenBank/DDBJ whole genome shotgun (WGS) entry which is preliminary data.</text>
</comment>
<keyword evidence="2" id="KW-0732">Signal</keyword>
<keyword evidence="4" id="KW-1185">Reference proteome</keyword>
<gene>
    <name evidence="3" type="ORF">HBF26_01840</name>
</gene>
<sequence>MRNTKLIVAMLAGCMAVSGAALAQSATPQTAPSPSSTAATHMQSEHDSMKKSDGSMKSEEGGAMKSTHKKHKMKKEGATSEPAKSSTAGM</sequence>
<name>A0ABX0PZ44_9GAMM</name>
<dbReference type="EMBL" id="JAAQQR010000001">
    <property type="protein sequence ID" value="NID03610.1"/>
    <property type="molecule type" value="Genomic_DNA"/>
</dbReference>
<dbReference type="Proteomes" id="UP001429601">
    <property type="component" value="Unassembled WGS sequence"/>
</dbReference>
<evidence type="ECO:0000313" key="4">
    <source>
        <dbReference type="Proteomes" id="UP001429601"/>
    </source>
</evidence>
<feature type="compositionally biased region" description="Basic and acidic residues" evidence="1">
    <location>
        <begin position="43"/>
        <end position="62"/>
    </location>
</feature>
<dbReference type="RefSeq" id="WP_167122487.1">
    <property type="nucleotide sequence ID" value="NZ_JAAQQR010000001.1"/>
</dbReference>
<evidence type="ECO:0000313" key="3">
    <source>
        <dbReference type="EMBL" id="NID03610.1"/>
    </source>
</evidence>
<accession>A0ABX0PZ44</accession>
<feature type="compositionally biased region" description="Low complexity" evidence="1">
    <location>
        <begin position="23"/>
        <end position="40"/>
    </location>
</feature>
<evidence type="ECO:0000256" key="2">
    <source>
        <dbReference type="SAM" id="SignalP"/>
    </source>
</evidence>
<organism evidence="3 4">
    <name type="scientific">Luteibacter jiangsuensis</name>
    <dbReference type="NCBI Taxonomy" id="637577"/>
    <lineage>
        <taxon>Bacteria</taxon>
        <taxon>Pseudomonadati</taxon>
        <taxon>Pseudomonadota</taxon>
        <taxon>Gammaproteobacteria</taxon>
        <taxon>Lysobacterales</taxon>
        <taxon>Rhodanobacteraceae</taxon>
        <taxon>Luteibacter</taxon>
    </lineage>
</organism>
<reference evidence="3 4" key="1">
    <citation type="journal article" date="2011" name="Curr. Microbiol.">
        <title>Luteibacter jiangsuensis sp. nov.: a methamidophos-degrading bacterium isolated from a methamidophos-manufacturing factory.</title>
        <authorList>
            <person name="Wang L."/>
            <person name="Wang G.L."/>
            <person name="Li S.P."/>
            <person name="Jiang J.D."/>
        </authorList>
    </citation>
    <scope>NUCLEOTIDE SEQUENCE [LARGE SCALE GENOMIC DNA]</scope>
    <source>
        <strain evidence="3 4">CGMCC 1.10133</strain>
    </source>
</reference>
<proteinExistence type="predicted"/>
<feature type="signal peptide" evidence="2">
    <location>
        <begin position="1"/>
        <end position="23"/>
    </location>
</feature>
<protein>
    <recommendedName>
        <fullName evidence="5">Pentapeptide MXKDX repeat protein</fullName>
    </recommendedName>
</protein>
<feature type="chain" id="PRO_5045774915" description="Pentapeptide MXKDX repeat protein" evidence="2">
    <location>
        <begin position="24"/>
        <end position="90"/>
    </location>
</feature>
<evidence type="ECO:0000256" key="1">
    <source>
        <dbReference type="SAM" id="MobiDB-lite"/>
    </source>
</evidence>